<dbReference type="CDD" id="cd17541">
    <property type="entry name" value="REC_CheB-like"/>
    <property type="match status" value="1"/>
</dbReference>
<organism evidence="3 4">
    <name type="scientific">Methylovirgula ligni</name>
    <dbReference type="NCBI Taxonomy" id="569860"/>
    <lineage>
        <taxon>Bacteria</taxon>
        <taxon>Pseudomonadati</taxon>
        <taxon>Pseudomonadota</taxon>
        <taxon>Alphaproteobacteria</taxon>
        <taxon>Hyphomicrobiales</taxon>
        <taxon>Beijerinckiaceae</taxon>
        <taxon>Methylovirgula</taxon>
    </lineage>
</organism>
<accession>A0A3D9Z322</accession>
<proteinExistence type="predicted"/>
<evidence type="ECO:0000313" key="4">
    <source>
        <dbReference type="Proteomes" id="UP000256900"/>
    </source>
</evidence>
<dbReference type="InterPro" id="IPR001789">
    <property type="entry name" value="Sig_transdc_resp-reg_receiver"/>
</dbReference>
<evidence type="ECO:0000313" key="3">
    <source>
        <dbReference type="EMBL" id="REF89574.1"/>
    </source>
</evidence>
<dbReference type="InterPro" id="IPR011006">
    <property type="entry name" value="CheY-like_superfamily"/>
</dbReference>
<sequence>MANPILIVDDSGFMRNIIRQILSVDPDLEIVGEAEDGQVALEKEKALKPAVILLDIEMPRLDGLSALKRLKLTSKAKVVILSSVAQLGSPAALEARRLGAFDVIAKPSGAISLDLKAKRGHEILTVVRGALGLPPLDVAAVARRAQAREPGQ</sequence>
<dbReference type="SMART" id="SM00448">
    <property type="entry name" value="REC"/>
    <property type="match status" value="1"/>
</dbReference>
<keyword evidence="4" id="KW-1185">Reference proteome</keyword>
<dbReference type="SUPFAM" id="SSF52172">
    <property type="entry name" value="CheY-like"/>
    <property type="match status" value="1"/>
</dbReference>
<gene>
    <name evidence="3" type="ORF">DES32_0799</name>
</gene>
<dbReference type="Gene3D" id="3.40.50.2300">
    <property type="match status" value="1"/>
</dbReference>
<dbReference type="PROSITE" id="PS50110">
    <property type="entry name" value="RESPONSE_REGULATORY"/>
    <property type="match status" value="1"/>
</dbReference>
<reference evidence="3 4" key="1">
    <citation type="submission" date="2018-08" db="EMBL/GenBank/DDBJ databases">
        <title>Genomic Encyclopedia of Type Strains, Phase IV (KMG-IV): sequencing the most valuable type-strain genomes for metagenomic binning, comparative biology and taxonomic classification.</title>
        <authorList>
            <person name="Goeker M."/>
        </authorList>
    </citation>
    <scope>NUCLEOTIDE SEQUENCE [LARGE SCALE GENOMIC DNA]</scope>
    <source>
        <strain evidence="3 4">BW863</strain>
    </source>
</reference>
<name>A0A3D9Z322_9HYPH</name>
<dbReference type="AlphaFoldDB" id="A0A3D9Z322"/>
<dbReference type="OrthoDB" id="9793421at2"/>
<comment type="caution">
    <text evidence="3">The sequence shown here is derived from an EMBL/GenBank/DDBJ whole genome shotgun (WGS) entry which is preliminary data.</text>
</comment>
<protein>
    <submittedName>
        <fullName evidence="3">Two-component system chemotaxis response regulator CheB</fullName>
    </submittedName>
</protein>
<evidence type="ECO:0000259" key="2">
    <source>
        <dbReference type="PROSITE" id="PS50110"/>
    </source>
</evidence>
<dbReference type="RefSeq" id="WP_115835326.1">
    <property type="nucleotide sequence ID" value="NZ_CP025086.1"/>
</dbReference>
<dbReference type="PANTHER" id="PTHR42872:SF6">
    <property type="entry name" value="PROTEIN-GLUTAMATE METHYLESTERASE_PROTEIN-GLUTAMINE GLUTAMINASE"/>
    <property type="match status" value="1"/>
</dbReference>
<dbReference type="EMBL" id="QUMO01000001">
    <property type="protein sequence ID" value="REF89574.1"/>
    <property type="molecule type" value="Genomic_DNA"/>
</dbReference>
<keyword evidence="1" id="KW-0597">Phosphoprotein</keyword>
<evidence type="ECO:0000256" key="1">
    <source>
        <dbReference type="PROSITE-ProRule" id="PRU00169"/>
    </source>
</evidence>
<dbReference type="PANTHER" id="PTHR42872">
    <property type="entry name" value="PROTEIN-GLUTAMATE METHYLESTERASE/PROTEIN-GLUTAMINE GLUTAMINASE"/>
    <property type="match status" value="1"/>
</dbReference>
<dbReference type="Pfam" id="PF00072">
    <property type="entry name" value="Response_reg"/>
    <property type="match status" value="1"/>
</dbReference>
<feature type="modified residue" description="4-aspartylphosphate" evidence="1">
    <location>
        <position position="55"/>
    </location>
</feature>
<feature type="domain" description="Response regulatory" evidence="2">
    <location>
        <begin position="4"/>
        <end position="121"/>
    </location>
</feature>
<dbReference type="GO" id="GO:0000160">
    <property type="term" value="P:phosphorelay signal transduction system"/>
    <property type="evidence" value="ECO:0007669"/>
    <property type="project" value="InterPro"/>
</dbReference>
<dbReference type="Proteomes" id="UP000256900">
    <property type="component" value="Unassembled WGS sequence"/>
</dbReference>